<proteinExistence type="predicted"/>
<protein>
    <submittedName>
        <fullName evidence="1">Uncharacterized protein</fullName>
    </submittedName>
</protein>
<keyword evidence="2" id="KW-1185">Reference proteome</keyword>
<evidence type="ECO:0000313" key="2">
    <source>
        <dbReference type="Proteomes" id="UP001596432"/>
    </source>
</evidence>
<dbReference type="GeneID" id="78819747"/>
<gene>
    <name evidence="1" type="ORF">ACFQMA_06510</name>
</gene>
<dbReference type="Proteomes" id="UP001596432">
    <property type="component" value="Unassembled WGS sequence"/>
</dbReference>
<evidence type="ECO:0000313" key="1">
    <source>
        <dbReference type="EMBL" id="MFC7139491.1"/>
    </source>
</evidence>
<name>A0ABD5XZS8_9EURY</name>
<sequence length="60" mass="6360">MQCANCREDGAPAYTLRAHVDGGVDAGDQDEGDARARTDGGEAATVDLPFCSLECLRTWT</sequence>
<dbReference type="AlphaFoldDB" id="A0ABD5XZS8"/>
<accession>A0ABD5XZS8</accession>
<comment type="caution">
    <text evidence="1">The sequence shown here is derived from an EMBL/GenBank/DDBJ whole genome shotgun (WGS) entry which is preliminary data.</text>
</comment>
<dbReference type="RefSeq" id="WP_274325078.1">
    <property type="nucleotide sequence ID" value="NZ_CP118158.1"/>
</dbReference>
<reference evidence="1 2" key="1">
    <citation type="journal article" date="2019" name="Int. J. Syst. Evol. Microbiol.">
        <title>The Global Catalogue of Microorganisms (GCM) 10K type strain sequencing project: providing services to taxonomists for standard genome sequencing and annotation.</title>
        <authorList>
            <consortium name="The Broad Institute Genomics Platform"/>
            <consortium name="The Broad Institute Genome Sequencing Center for Infectious Disease"/>
            <person name="Wu L."/>
            <person name="Ma J."/>
        </authorList>
    </citation>
    <scope>NUCLEOTIDE SEQUENCE [LARGE SCALE GENOMIC DNA]</scope>
    <source>
        <strain evidence="1 2">XZYJT29</strain>
    </source>
</reference>
<dbReference type="EMBL" id="JBHTAS010000001">
    <property type="protein sequence ID" value="MFC7139491.1"/>
    <property type="molecule type" value="Genomic_DNA"/>
</dbReference>
<organism evidence="1 2">
    <name type="scientific">Halosimplex aquaticum</name>
    <dbReference type="NCBI Taxonomy" id="3026162"/>
    <lineage>
        <taxon>Archaea</taxon>
        <taxon>Methanobacteriati</taxon>
        <taxon>Methanobacteriota</taxon>
        <taxon>Stenosarchaea group</taxon>
        <taxon>Halobacteria</taxon>
        <taxon>Halobacteriales</taxon>
        <taxon>Haloarculaceae</taxon>
        <taxon>Halosimplex</taxon>
    </lineage>
</organism>